<reference evidence="1" key="2">
    <citation type="submission" date="2020-09" db="EMBL/GenBank/DDBJ databases">
        <authorList>
            <person name="Sun Q."/>
            <person name="Zhou Y."/>
        </authorList>
    </citation>
    <scope>NUCLEOTIDE SEQUENCE</scope>
    <source>
        <strain evidence="1">CGMCC 1.15725</strain>
    </source>
</reference>
<name>A0A8J2Z185_9PROT</name>
<organism evidence="1 2">
    <name type="scientific">Aliidongia dinghuensis</name>
    <dbReference type="NCBI Taxonomy" id="1867774"/>
    <lineage>
        <taxon>Bacteria</taxon>
        <taxon>Pseudomonadati</taxon>
        <taxon>Pseudomonadota</taxon>
        <taxon>Alphaproteobacteria</taxon>
        <taxon>Rhodospirillales</taxon>
        <taxon>Dongiaceae</taxon>
        <taxon>Aliidongia</taxon>
    </lineage>
</organism>
<evidence type="ECO:0000313" key="2">
    <source>
        <dbReference type="Proteomes" id="UP000646365"/>
    </source>
</evidence>
<dbReference type="RefSeq" id="WP_189052151.1">
    <property type="nucleotide sequence ID" value="NZ_BMJQ01000026.1"/>
</dbReference>
<dbReference type="InterPro" id="IPR019660">
    <property type="entry name" value="Put_sensory_transdc_reg_YbjN"/>
</dbReference>
<dbReference type="AlphaFoldDB" id="A0A8J2Z185"/>
<proteinExistence type="predicted"/>
<sequence>MTDTLISSLTVDALREFLHQAGYRAEVVADQPNLPVLRSATGGMPFDVRLNNRLAGDMAAYADMTLMAGLQVQGELALGVINDWNNARRFARLRLLQGHLILDMDVSVLGGVSPAHLRAKLELWDRLIHDLLAYLRELAAKNAAPEASVGTASQKDEQVAPAA</sequence>
<protein>
    <recommendedName>
        <fullName evidence="3">YbjN domain-containing protein</fullName>
    </recommendedName>
</protein>
<dbReference type="Proteomes" id="UP000646365">
    <property type="component" value="Unassembled WGS sequence"/>
</dbReference>
<comment type="caution">
    <text evidence="1">The sequence shown here is derived from an EMBL/GenBank/DDBJ whole genome shotgun (WGS) entry which is preliminary data.</text>
</comment>
<evidence type="ECO:0008006" key="3">
    <source>
        <dbReference type="Google" id="ProtNLM"/>
    </source>
</evidence>
<accession>A0A8J2Z185</accession>
<dbReference type="Pfam" id="PF10722">
    <property type="entry name" value="YbjN"/>
    <property type="match status" value="1"/>
</dbReference>
<keyword evidence="2" id="KW-1185">Reference proteome</keyword>
<reference evidence="1" key="1">
    <citation type="journal article" date="2014" name="Int. J. Syst. Evol. Microbiol.">
        <title>Complete genome sequence of Corynebacterium casei LMG S-19264T (=DSM 44701T), isolated from a smear-ripened cheese.</title>
        <authorList>
            <consortium name="US DOE Joint Genome Institute (JGI-PGF)"/>
            <person name="Walter F."/>
            <person name="Albersmeier A."/>
            <person name="Kalinowski J."/>
            <person name="Ruckert C."/>
        </authorList>
    </citation>
    <scope>NUCLEOTIDE SEQUENCE</scope>
    <source>
        <strain evidence="1">CGMCC 1.15725</strain>
    </source>
</reference>
<gene>
    <name evidence="1" type="ORF">GCM10011611_62740</name>
</gene>
<evidence type="ECO:0000313" key="1">
    <source>
        <dbReference type="EMBL" id="GGF47781.1"/>
    </source>
</evidence>
<dbReference type="EMBL" id="BMJQ01000026">
    <property type="protein sequence ID" value="GGF47781.1"/>
    <property type="molecule type" value="Genomic_DNA"/>
</dbReference>